<dbReference type="EMBL" id="FUKI01000169">
    <property type="protein sequence ID" value="SJM96389.1"/>
    <property type="molecule type" value="Genomic_DNA"/>
</dbReference>
<accession>A0A1R4HJJ3</accession>
<dbReference type="OrthoDB" id="5568619at2"/>
<organism evidence="1 2">
    <name type="scientific">Crenothrix polyspora</name>
    <dbReference type="NCBI Taxonomy" id="360316"/>
    <lineage>
        <taxon>Bacteria</taxon>
        <taxon>Pseudomonadati</taxon>
        <taxon>Pseudomonadota</taxon>
        <taxon>Gammaproteobacteria</taxon>
        <taxon>Methylococcales</taxon>
        <taxon>Crenotrichaceae</taxon>
        <taxon>Crenothrix</taxon>
    </lineage>
</organism>
<protein>
    <submittedName>
        <fullName evidence="1">Uncharacterized protein</fullName>
    </submittedName>
</protein>
<evidence type="ECO:0000313" key="1">
    <source>
        <dbReference type="EMBL" id="SJM96389.1"/>
    </source>
</evidence>
<name>A0A1R4HJJ3_9GAMM</name>
<gene>
    <name evidence="1" type="ORF">CRENPOLYSF1_890059</name>
</gene>
<keyword evidence="2" id="KW-1185">Reference proteome</keyword>
<dbReference type="AlphaFoldDB" id="A0A1R4HJJ3"/>
<evidence type="ECO:0000313" key="2">
    <source>
        <dbReference type="Proteomes" id="UP000195667"/>
    </source>
</evidence>
<dbReference type="Proteomes" id="UP000195667">
    <property type="component" value="Unassembled WGS sequence"/>
</dbReference>
<sequence length="187" mass="21342">MFDKNVYLQTIEHACCMAGEIEKSELKAFKIDDDDGIAKAIGFHTGMLNKVDYFLAKDNAVQLIELTDLEESHQSCYAYIEKELTALKVEKSTISKREESNIVKEAWKDTKVEFIKKWSGSIAVIERLYRKTNELGEADPNYKLLIVCKNHTDIEMLDALKRQLSGMMGDVQICKTETLNNVLIVKL</sequence>
<proteinExistence type="predicted"/>
<reference evidence="2" key="1">
    <citation type="submission" date="2017-02" db="EMBL/GenBank/DDBJ databases">
        <authorList>
            <person name="Daims H."/>
        </authorList>
    </citation>
    <scope>NUCLEOTIDE SEQUENCE [LARGE SCALE GENOMIC DNA]</scope>
</reference>
<dbReference type="RefSeq" id="WP_087145213.1">
    <property type="nucleotide sequence ID" value="NZ_FUKI01000169.1"/>
</dbReference>